<sequence length="689" mass="75604">MRNVGQSVGGIGDSALEEAAEYFVSVSELLEEKLKAKRAAESRLMQLLTHIEAASLCKPGSEDSALFSEDSGIGAESESLAGSERQLRRECGKFAGTYRSTTYSPNRSNTAPSRQRKPCRKFTKKVSPSNSLNSLDSASIVMAKGQKDTESMLGCASLDDGEEEEDECEREEKVAGGRKRSSSSPSDPSQPPRRMAPKRIENPQNVEMSLKMKNAISGRILFVPSQHDSVKTKTTESPKTSRRQWTEGEERTPKRPQTAAPVQRTIKKSPVPKDRRSHSAESLRCRGEDPTLLELERTQRDLSQRLQQMRKGRMDQVVAKSLASNRVRPNNNSLLAQNKAVDSKINSKELETGKEMEEKRKDKKTIKGPLKATQPSPALRPLKVTLPPSPPMSPRPSSQLYQGRNYVKRLIDTFSQGMDESKQDATKMLGPLKGVRKCGVPVMPGVSDVETMLNSGGSSCRVDNIDLESLPPPALEVLMDNSFECAQSFTVSNTADRVASMGRSPVPKRANTQKLRASMQSVTVLPSRGNAPQGSSTMSHSQAVRQDTADSSRVGHQEPDIDLETEEAARVNKQDITIIHLRHSTESQIEKVAYTDDYPAPPPSVTSLRSHLRPALQSYANFQPLHHFREDSQAQLPQDKPSVAPYLVHLKHGPPPQAVLSANIVVDFQCLCKGLSLSSDAANQTGGPV</sequence>
<dbReference type="EMBL" id="CM055754">
    <property type="protein sequence ID" value="KAJ7991207.1"/>
    <property type="molecule type" value="Genomic_DNA"/>
</dbReference>
<gene>
    <name evidence="1" type="ORF">DPEC_G00294930</name>
</gene>
<protein>
    <submittedName>
        <fullName evidence="1">Uncharacterized protein</fullName>
    </submittedName>
</protein>
<evidence type="ECO:0000313" key="1">
    <source>
        <dbReference type="EMBL" id="KAJ7991207.1"/>
    </source>
</evidence>
<name>A0ACC2FIM1_DALPE</name>
<evidence type="ECO:0000313" key="2">
    <source>
        <dbReference type="Proteomes" id="UP001157502"/>
    </source>
</evidence>
<dbReference type="Proteomes" id="UP001157502">
    <property type="component" value="Chromosome 27"/>
</dbReference>
<keyword evidence="2" id="KW-1185">Reference proteome</keyword>
<proteinExistence type="predicted"/>
<accession>A0ACC2FIM1</accession>
<comment type="caution">
    <text evidence="1">The sequence shown here is derived from an EMBL/GenBank/DDBJ whole genome shotgun (WGS) entry which is preliminary data.</text>
</comment>
<organism evidence="1 2">
    <name type="scientific">Dallia pectoralis</name>
    <name type="common">Alaska blackfish</name>
    <dbReference type="NCBI Taxonomy" id="75939"/>
    <lineage>
        <taxon>Eukaryota</taxon>
        <taxon>Metazoa</taxon>
        <taxon>Chordata</taxon>
        <taxon>Craniata</taxon>
        <taxon>Vertebrata</taxon>
        <taxon>Euteleostomi</taxon>
        <taxon>Actinopterygii</taxon>
        <taxon>Neopterygii</taxon>
        <taxon>Teleostei</taxon>
        <taxon>Protacanthopterygii</taxon>
        <taxon>Esociformes</taxon>
        <taxon>Umbridae</taxon>
        <taxon>Dallia</taxon>
    </lineage>
</organism>
<reference evidence="1" key="1">
    <citation type="submission" date="2021-05" db="EMBL/GenBank/DDBJ databases">
        <authorList>
            <person name="Pan Q."/>
            <person name="Jouanno E."/>
            <person name="Zahm M."/>
            <person name="Klopp C."/>
            <person name="Cabau C."/>
            <person name="Louis A."/>
            <person name="Berthelot C."/>
            <person name="Parey E."/>
            <person name="Roest Crollius H."/>
            <person name="Montfort J."/>
            <person name="Robinson-Rechavi M."/>
            <person name="Bouchez O."/>
            <person name="Lampietro C."/>
            <person name="Lopez Roques C."/>
            <person name="Donnadieu C."/>
            <person name="Postlethwait J."/>
            <person name="Bobe J."/>
            <person name="Dillon D."/>
            <person name="Chandos A."/>
            <person name="von Hippel F."/>
            <person name="Guiguen Y."/>
        </authorList>
    </citation>
    <scope>NUCLEOTIDE SEQUENCE</scope>
    <source>
        <strain evidence="1">YG-Jan2019</strain>
    </source>
</reference>